<evidence type="ECO:0000313" key="2">
    <source>
        <dbReference type="Proteomes" id="UP000278351"/>
    </source>
</evidence>
<accession>A0A3N4Q3R4</accession>
<dbReference type="EMBL" id="RPDH01000001">
    <property type="protein sequence ID" value="RPE14215.1"/>
    <property type="molecule type" value="Genomic_DNA"/>
</dbReference>
<proteinExistence type="predicted"/>
<organism evidence="1 2">
    <name type="scientific">Chitinophaga lutea</name>
    <dbReference type="NCBI Taxonomy" id="2488634"/>
    <lineage>
        <taxon>Bacteria</taxon>
        <taxon>Pseudomonadati</taxon>
        <taxon>Bacteroidota</taxon>
        <taxon>Chitinophagia</taxon>
        <taxon>Chitinophagales</taxon>
        <taxon>Chitinophagaceae</taxon>
        <taxon>Chitinophaga</taxon>
    </lineage>
</organism>
<name>A0A3N4Q3R4_9BACT</name>
<evidence type="ECO:0000313" key="1">
    <source>
        <dbReference type="EMBL" id="RPE14215.1"/>
    </source>
</evidence>
<dbReference type="AlphaFoldDB" id="A0A3N4Q3R4"/>
<gene>
    <name evidence="1" type="ORF">EGT74_12130</name>
</gene>
<sequence length="71" mass="7638">MSKEKTTPPEVTVHTDGRSAGLTTASAVANPAPPAVLLFGRYFKLLKGDPEKVWTFSNLELIRCQPGGIIL</sequence>
<protein>
    <submittedName>
        <fullName evidence="1">Uncharacterized protein</fullName>
    </submittedName>
</protein>
<keyword evidence="2" id="KW-1185">Reference proteome</keyword>
<dbReference type="OrthoDB" id="9931266at2"/>
<dbReference type="Proteomes" id="UP000278351">
    <property type="component" value="Unassembled WGS sequence"/>
</dbReference>
<comment type="caution">
    <text evidence="1">The sequence shown here is derived from an EMBL/GenBank/DDBJ whole genome shotgun (WGS) entry which is preliminary data.</text>
</comment>
<reference evidence="1 2" key="1">
    <citation type="submission" date="2018-11" db="EMBL/GenBank/DDBJ databases">
        <title>Chitinophaga lutea sp.nov., isolate from arsenic contaminated soil.</title>
        <authorList>
            <person name="Zong Y."/>
        </authorList>
    </citation>
    <scope>NUCLEOTIDE SEQUENCE [LARGE SCALE GENOMIC DNA]</scope>
    <source>
        <strain evidence="1 2">ZY74</strain>
    </source>
</reference>
<dbReference type="RefSeq" id="WP_123846727.1">
    <property type="nucleotide sequence ID" value="NZ_RPDH01000001.1"/>
</dbReference>